<dbReference type="AlphaFoldDB" id="A0A6N7Z1M0"/>
<dbReference type="Gene3D" id="1.10.10.10">
    <property type="entry name" value="Winged helix-like DNA-binding domain superfamily/Winged helix DNA-binding domain"/>
    <property type="match status" value="1"/>
</dbReference>
<accession>A0A6N7Z1M0</accession>
<feature type="region of interest" description="Disordered" evidence="4">
    <location>
        <begin position="117"/>
        <end position="139"/>
    </location>
</feature>
<proteinExistence type="predicted"/>
<comment type="caution">
    <text evidence="6">The sequence shown here is derived from an EMBL/GenBank/DDBJ whole genome shotgun (WGS) entry which is preliminary data.</text>
</comment>
<evidence type="ECO:0000259" key="5">
    <source>
        <dbReference type="PROSITE" id="PS51118"/>
    </source>
</evidence>
<dbReference type="PROSITE" id="PS51118">
    <property type="entry name" value="HTH_HXLR"/>
    <property type="match status" value="1"/>
</dbReference>
<reference evidence="6 7" key="1">
    <citation type="submission" date="2019-11" db="EMBL/GenBank/DDBJ databases">
        <title>Draft genome of Amycolatopsis RM579.</title>
        <authorList>
            <person name="Duangmal K."/>
            <person name="Mingma R."/>
        </authorList>
    </citation>
    <scope>NUCLEOTIDE SEQUENCE [LARGE SCALE GENOMIC DNA]</scope>
    <source>
        <strain evidence="6 7">RM579</strain>
    </source>
</reference>
<dbReference type="PANTHER" id="PTHR33204">
    <property type="entry name" value="TRANSCRIPTIONAL REGULATOR, MARR FAMILY"/>
    <property type="match status" value="1"/>
</dbReference>
<dbReference type="InterPro" id="IPR036390">
    <property type="entry name" value="WH_DNA-bd_sf"/>
</dbReference>
<keyword evidence="2" id="KW-0238">DNA-binding</keyword>
<dbReference type="GO" id="GO:0003677">
    <property type="term" value="F:DNA binding"/>
    <property type="evidence" value="ECO:0007669"/>
    <property type="project" value="UniProtKB-KW"/>
</dbReference>
<keyword evidence="3" id="KW-0804">Transcription</keyword>
<evidence type="ECO:0000313" key="7">
    <source>
        <dbReference type="Proteomes" id="UP000440096"/>
    </source>
</evidence>
<evidence type="ECO:0000256" key="3">
    <source>
        <dbReference type="ARBA" id="ARBA00023163"/>
    </source>
</evidence>
<dbReference type="SUPFAM" id="SSF46785">
    <property type="entry name" value="Winged helix' DNA-binding domain"/>
    <property type="match status" value="1"/>
</dbReference>
<name>A0A6N7Z1M0_9PSEU</name>
<feature type="compositionally biased region" description="Polar residues" evidence="4">
    <location>
        <begin position="125"/>
        <end position="135"/>
    </location>
</feature>
<gene>
    <name evidence="6" type="ORF">GKO32_30350</name>
</gene>
<dbReference type="OrthoDB" id="370168at2"/>
<keyword evidence="1" id="KW-0805">Transcription regulation</keyword>
<dbReference type="InterPro" id="IPR036388">
    <property type="entry name" value="WH-like_DNA-bd_sf"/>
</dbReference>
<evidence type="ECO:0000256" key="2">
    <source>
        <dbReference type="ARBA" id="ARBA00023125"/>
    </source>
</evidence>
<organism evidence="6 7">
    <name type="scientific">Amycolatopsis pithecellobii</name>
    <dbReference type="NCBI Taxonomy" id="664692"/>
    <lineage>
        <taxon>Bacteria</taxon>
        <taxon>Bacillati</taxon>
        <taxon>Actinomycetota</taxon>
        <taxon>Actinomycetes</taxon>
        <taxon>Pseudonocardiales</taxon>
        <taxon>Pseudonocardiaceae</taxon>
        <taxon>Amycolatopsis</taxon>
    </lineage>
</organism>
<feature type="domain" description="HTH hxlR-type" evidence="5">
    <location>
        <begin position="12"/>
        <end position="111"/>
    </location>
</feature>
<dbReference type="InterPro" id="IPR002577">
    <property type="entry name" value="HTH_HxlR"/>
</dbReference>
<dbReference type="Pfam" id="PF01638">
    <property type="entry name" value="HxlR"/>
    <property type="match status" value="1"/>
</dbReference>
<keyword evidence="7" id="KW-1185">Reference proteome</keyword>
<evidence type="ECO:0000256" key="4">
    <source>
        <dbReference type="SAM" id="MobiDB-lite"/>
    </source>
</evidence>
<evidence type="ECO:0000313" key="6">
    <source>
        <dbReference type="EMBL" id="MTD58248.1"/>
    </source>
</evidence>
<evidence type="ECO:0000256" key="1">
    <source>
        <dbReference type="ARBA" id="ARBA00023015"/>
    </source>
</evidence>
<dbReference type="Proteomes" id="UP000440096">
    <property type="component" value="Unassembled WGS sequence"/>
</dbReference>
<dbReference type="EMBL" id="WMBA01000063">
    <property type="protein sequence ID" value="MTD58248.1"/>
    <property type="molecule type" value="Genomic_DNA"/>
</dbReference>
<sequence length="163" mass="17470">MGDMTNPDAHGCPSRDILDRIGDKWSVLILGELADGQPHRFSGLGRQVEGISEKMLAQTLRYLEQDGLVERTVYPEVPPRVEYALTELGRTLRRPLASLREWSLTHAADVAAARSRYADQVREPVTNSRSASSSWDAPVTGAAGVAAGGAAAPVTAAHTSPSH</sequence>
<dbReference type="PANTHER" id="PTHR33204:SF39">
    <property type="entry name" value="TRANSCRIPTIONAL REGULATORY PROTEIN"/>
    <property type="match status" value="1"/>
</dbReference>
<protein>
    <submittedName>
        <fullName evidence="6">Transcriptional regulator</fullName>
    </submittedName>
</protein>